<protein>
    <submittedName>
        <fullName evidence="3">Cellulose biosynthesis-like protein</fullName>
    </submittedName>
</protein>
<gene>
    <name evidence="3" type="ORF">NB231_08182</name>
</gene>
<dbReference type="OrthoDB" id="208468at2"/>
<dbReference type="RefSeq" id="WP_005001346.1">
    <property type="nucleotide sequence ID" value="NZ_CH672427.1"/>
</dbReference>
<feature type="region of interest" description="Disordered" evidence="1">
    <location>
        <begin position="1"/>
        <end position="22"/>
    </location>
</feature>
<reference evidence="3 4" key="1">
    <citation type="submission" date="2006-02" db="EMBL/GenBank/DDBJ databases">
        <authorList>
            <person name="Waterbury J."/>
            <person name="Ferriera S."/>
            <person name="Johnson J."/>
            <person name="Kravitz S."/>
            <person name="Halpern A."/>
            <person name="Remington K."/>
            <person name="Beeson K."/>
            <person name="Tran B."/>
            <person name="Rogers Y.-H."/>
            <person name="Friedman R."/>
            <person name="Venter J.C."/>
        </authorList>
    </citation>
    <scope>NUCLEOTIDE SEQUENCE [LARGE SCALE GENOMIC DNA]</scope>
    <source>
        <strain evidence="3 4">Nb-231</strain>
    </source>
</reference>
<dbReference type="Gene3D" id="3.40.630.30">
    <property type="match status" value="1"/>
</dbReference>
<feature type="compositionally biased region" description="Polar residues" evidence="1">
    <location>
        <begin position="1"/>
        <end position="14"/>
    </location>
</feature>
<dbReference type="Proteomes" id="UP000003374">
    <property type="component" value="Unassembled WGS sequence"/>
</dbReference>
<evidence type="ECO:0000313" key="3">
    <source>
        <dbReference type="EMBL" id="EAR21133.1"/>
    </source>
</evidence>
<evidence type="ECO:0000259" key="2">
    <source>
        <dbReference type="Pfam" id="PF13480"/>
    </source>
</evidence>
<dbReference type="SUPFAM" id="SSF55729">
    <property type="entry name" value="Acyl-CoA N-acyltransferases (Nat)"/>
    <property type="match status" value="1"/>
</dbReference>
<dbReference type="Pfam" id="PF13480">
    <property type="entry name" value="Acetyltransf_6"/>
    <property type="match status" value="1"/>
</dbReference>
<name>A4BT65_9GAMM</name>
<evidence type="ECO:0000256" key="1">
    <source>
        <dbReference type="SAM" id="MobiDB-lite"/>
    </source>
</evidence>
<feature type="domain" description="BioF2-like acetyltransferase" evidence="2">
    <location>
        <begin position="212"/>
        <end position="348"/>
    </location>
</feature>
<dbReference type="InterPro" id="IPR038740">
    <property type="entry name" value="BioF2-like_GNAT_dom"/>
</dbReference>
<accession>A4BT65</accession>
<dbReference type="eggNOG" id="COG5653">
    <property type="taxonomic scope" value="Bacteria"/>
</dbReference>
<sequence length="400" mass="45405">MKQPDLTRNGSDVATASPEPTPAQGLAVTLLTHERDFAALRTEWNPLAAAHPIASAFLRYEWADAAWQWRRQDATLALLTVRGGNGELVGVAPLVRTQDREIGLSFRRLELLSVPDNQFADILFAPDHLPAVAGAIAGWLRDNPQYWDQLTLRLLHNESPTAQTLSDALEQMGLLVVRQTNTVNYSIDLTGTWENYYRSRSRRLKKGNNLVANRLHRAGELQLTCLKGREIDEQTANIVRHLSAASWKQATGTTLDQPGPKAFFDRLFQYACQQEWLSVWLLTLDTLPVAAELQLEHKGLVHGLRSDFRTDLEALSPGTYLNWKIIEGLFDQGLKVYFLGPGENPYKRRWTDTGTPLTRLDAWSPALRGRLLRALRQWLRPTLRSARDHLQDLYHRARRL</sequence>
<dbReference type="HOGENOM" id="CLU_046277_2_0_6"/>
<proteinExistence type="predicted"/>
<dbReference type="STRING" id="314278.NB231_08182"/>
<dbReference type="EMBL" id="AAOF01000012">
    <property type="protein sequence ID" value="EAR21133.1"/>
    <property type="molecule type" value="Genomic_DNA"/>
</dbReference>
<comment type="caution">
    <text evidence="3">The sequence shown here is derived from an EMBL/GenBank/DDBJ whole genome shotgun (WGS) entry which is preliminary data.</text>
</comment>
<keyword evidence="4" id="KW-1185">Reference proteome</keyword>
<dbReference type="AlphaFoldDB" id="A4BT65"/>
<evidence type="ECO:0000313" key="4">
    <source>
        <dbReference type="Proteomes" id="UP000003374"/>
    </source>
</evidence>
<dbReference type="InterPro" id="IPR016181">
    <property type="entry name" value="Acyl_CoA_acyltransferase"/>
</dbReference>
<organism evidence="3 4">
    <name type="scientific">Nitrococcus mobilis Nb-231</name>
    <dbReference type="NCBI Taxonomy" id="314278"/>
    <lineage>
        <taxon>Bacteria</taxon>
        <taxon>Pseudomonadati</taxon>
        <taxon>Pseudomonadota</taxon>
        <taxon>Gammaproteobacteria</taxon>
        <taxon>Chromatiales</taxon>
        <taxon>Ectothiorhodospiraceae</taxon>
        <taxon>Nitrococcus</taxon>
    </lineage>
</organism>